<dbReference type="PANTHER" id="PTHR43771">
    <property type="entry name" value="PHOSPHOMANNOMUTASE"/>
    <property type="match status" value="1"/>
</dbReference>
<feature type="domain" description="Alpha-D-phosphohexomutase alpha/beta/alpha" evidence="10">
    <location>
        <begin position="157"/>
        <end position="255"/>
    </location>
</feature>
<keyword evidence="4 7" id="KW-0479">Metal-binding</keyword>
<dbReference type="GO" id="GO:0005975">
    <property type="term" value="P:carbohydrate metabolic process"/>
    <property type="evidence" value="ECO:0007669"/>
    <property type="project" value="InterPro"/>
</dbReference>
<dbReference type="GO" id="GO:0000287">
    <property type="term" value="F:magnesium ion binding"/>
    <property type="evidence" value="ECO:0007669"/>
    <property type="project" value="InterPro"/>
</dbReference>
<gene>
    <name evidence="12" type="ORF">IAB59_05885</name>
</gene>
<organism evidence="12 13">
    <name type="scientific">Candidatus Onthousia faecipullorum</name>
    <dbReference type="NCBI Taxonomy" id="2840887"/>
    <lineage>
        <taxon>Bacteria</taxon>
        <taxon>Bacillati</taxon>
        <taxon>Bacillota</taxon>
        <taxon>Bacilli</taxon>
        <taxon>Candidatus Onthousia</taxon>
    </lineage>
</organism>
<dbReference type="CDD" id="cd03089">
    <property type="entry name" value="PMM_PGM"/>
    <property type="match status" value="1"/>
</dbReference>
<keyword evidence="6" id="KW-0413">Isomerase</keyword>
<evidence type="ECO:0000256" key="7">
    <source>
        <dbReference type="RuleBase" id="RU004326"/>
    </source>
</evidence>
<evidence type="ECO:0000313" key="13">
    <source>
        <dbReference type="Proteomes" id="UP000886833"/>
    </source>
</evidence>
<dbReference type="Pfam" id="PF00408">
    <property type="entry name" value="PGM_PMM_IV"/>
    <property type="match status" value="1"/>
</dbReference>
<dbReference type="SUPFAM" id="SSF53738">
    <property type="entry name" value="Phosphoglucomutase, first 3 domains"/>
    <property type="match status" value="3"/>
</dbReference>
<dbReference type="EMBL" id="DVKQ01000075">
    <property type="protein sequence ID" value="HIT37986.1"/>
    <property type="molecule type" value="Genomic_DNA"/>
</dbReference>
<accession>A0A9D1GBX4</accession>
<keyword evidence="5 7" id="KW-0460">Magnesium</keyword>
<dbReference type="AlphaFoldDB" id="A0A9D1GBX4"/>
<sequence length="457" mass="51418">MKIKEDINKYIFRGYDIRGVVPTNIDVDTAYTIGIGFGSKLIDLGKENCVVGHDNRLSSPDLHQALIQGLIDTGVNVFDLGLCTTPMYYFGCINLKIDSGIMITASHNPKDENGFKFAFKDYDNAKGKEIEDFYNYIKQGNFHYGEGSITKKDVKDDYLSALTDNLSFGNRKVKVVLDPGNGTTSILLDDVFKRVDLDYTIINGKSDGSFPNHHPDPSIEDNLKDLKEAVIDRKADVGLAFDGDGDRVGVISGSGKFIPIDYYMIIIIRDIINKVDNKTFLYDVKCSKSLEDEIIKLGGTPYCYRTGNSYTKAKVKELNLAFGGELSGHVYFRDKFLGFDSGIYAGLRLLEILSNTKKSVDELLDGINRYYSTPETKYKTTDEIKFDVVKKIEEYCKEKGYTYNNIDGVRVTFDDSWASVRASNTGPNLTARFEASSEERLKEIKEEFESLITKYNK</sequence>
<dbReference type="Proteomes" id="UP000886833">
    <property type="component" value="Unassembled WGS sequence"/>
</dbReference>
<dbReference type="Pfam" id="PF02879">
    <property type="entry name" value="PGM_PMM_II"/>
    <property type="match status" value="1"/>
</dbReference>
<dbReference type="InterPro" id="IPR036900">
    <property type="entry name" value="A-D-PHexomutase_C_sf"/>
</dbReference>
<name>A0A9D1GBX4_9FIRM</name>
<feature type="domain" description="Alpha-D-phosphohexomutase C-terminal" evidence="8">
    <location>
        <begin position="377"/>
        <end position="449"/>
    </location>
</feature>
<dbReference type="InterPro" id="IPR005845">
    <property type="entry name" value="A-D-PHexomutase_a/b/a-II"/>
</dbReference>
<evidence type="ECO:0000256" key="6">
    <source>
        <dbReference type="ARBA" id="ARBA00023235"/>
    </source>
</evidence>
<protein>
    <submittedName>
        <fullName evidence="12">Phosphomannomutase/phosphoglucomutase</fullName>
    </submittedName>
</protein>
<dbReference type="Pfam" id="PF02878">
    <property type="entry name" value="PGM_PMM_I"/>
    <property type="match status" value="1"/>
</dbReference>
<keyword evidence="3" id="KW-0597">Phosphoprotein</keyword>
<reference evidence="12" key="2">
    <citation type="journal article" date="2021" name="PeerJ">
        <title>Extensive microbial diversity within the chicken gut microbiome revealed by metagenomics and culture.</title>
        <authorList>
            <person name="Gilroy R."/>
            <person name="Ravi A."/>
            <person name="Getino M."/>
            <person name="Pursley I."/>
            <person name="Horton D.L."/>
            <person name="Alikhan N.F."/>
            <person name="Baker D."/>
            <person name="Gharbi K."/>
            <person name="Hall N."/>
            <person name="Watson M."/>
            <person name="Adriaenssens E.M."/>
            <person name="Foster-Nyarko E."/>
            <person name="Jarju S."/>
            <person name="Secka A."/>
            <person name="Antonio M."/>
            <person name="Oren A."/>
            <person name="Chaudhuri R.R."/>
            <person name="La Ragione R."/>
            <person name="Hildebrand F."/>
            <person name="Pallen M.J."/>
        </authorList>
    </citation>
    <scope>NUCLEOTIDE SEQUENCE</scope>
    <source>
        <strain evidence="12">CHK195-26880</strain>
    </source>
</reference>
<evidence type="ECO:0000259" key="10">
    <source>
        <dbReference type="Pfam" id="PF02879"/>
    </source>
</evidence>
<dbReference type="PRINTS" id="PR00509">
    <property type="entry name" value="PGMPMM"/>
</dbReference>
<dbReference type="Gene3D" id="3.30.310.50">
    <property type="entry name" value="Alpha-D-phosphohexomutase, C-terminal domain"/>
    <property type="match status" value="1"/>
</dbReference>
<dbReference type="InterPro" id="IPR016066">
    <property type="entry name" value="A-D-PHexomutase_CS"/>
</dbReference>
<dbReference type="InterPro" id="IPR005843">
    <property type="entry name" value="A-D-PHexomutase_C"/>
</dbReference>
<evidence type="ECO:0000259" key="9">
    <source>
        <dbReference type="Pfam" id="PF02878"/>
    </source>
</evidence>
<dbReference type="InterPro" id="IPR005846">
    <property type="entry name" value="A-D-PHexomutase_a/b/a-III"/>
</dbReference>
<dbReference type="PANTHER" id="PTHR43771:SF2">
    <property type="entry name" value="PHOSPHOMANNOMUTASE_PHOSPHOGLUCOMUTASE"/>
    <property type="match status" value="1"/>
</dbReference>
<evidence type="ECO:0000259" key="8">
    <source>
        <dbReference type="Pfam" id="PF00408"/>
    </source>
</evidence>
<evidence type="ECO:0000256" key="4">
    <source>
        <dbReference type="ARBA" id="ARBA00022723"/>
    </source>
</evidence>
<dbReference type="InterPro" id="IPR005841">
    <property type="entry name" value="Alpha-D-phosphohexomutase_SF"/>
</dbReference>
<dbReference type="Gene3D" id="3.40.120.10">
    <property type="entry name" value="Alpha-D-Glucose-1,6-Bisphosphate, subunit A, domain 3"/>
    <property type="match status" value="3"/>
</dbReference>
<reference evidence="12" key="1">
    <citation type="submission" date="2020-10" db="EMBL/GenBank/DDBJ databases">
        <authorList>
            <person name="Gilroy R."/>
        </authorList>
    </citation>
    <scope>NUCLEOTIDE SEQUENCE</scope>
    <source>
        <strain evidence="12">CHK195-26880</strain>
    </source>
</reference>
<feature type="domain" description="Alpha-D-phosphohexomutase alpha/beta/alpha" evidence="9">
    <location>
        <begin position="11"/>
        <end position="136"/>
    </location>
</feature>
<dbReference type="Pfam" id="PF02880">
    <property type="entry name" value="PGM_PMM_III"/>
    <property type="match status" value="1"/>
</dbReference>
<dbReference type="InterPro" id="IPR016055">
    <property type="entry name" value="A-D-PHexomutase_a/b/a-I/II/III"/>
</dbReference>
<evidence type="ECO:0000256" key="2">
    <source>
        <dbReference type="ARBA" id="ARBA00010231"/>
    </source>
</evidence>
<feature type="domain" description="Alpha-D-phosphohexomutase alpha/beta/alpha" evidence="11">
    <location>
        <begin position="261"/>
        <end position="370"/>
    </location>
</feature>
<evidence type="ECO:0000256" key="5">
    <source>
        <dbReference type="ARBA" id="ARBA00022842"/>
    </source>
</evidence>
<evidence type="ECO:0000259" key="11">
    <source>
        <dbReference type="Pfam" id="PF02880"/>
    </source>
</evidence>
<dbReference type="InterPro" id="IPR005844">
    <property type="entry name" value="A-D-PHexomutase_a/b/a-I"/>
</dbReference>
<comment type="caution">
    <text evidence="12">The sequence shown here is derived from an EMBL/GenBank/DDBJ whole genome shotgun (WGS) entry which is preliminary data.</text>
</comment>
<proteinExistence type="inferred from homology"/>
<dbReference type="GO" id="GO:0016868">
    <property type="term" value="F:intramolecular phosphotransferase activity"/>
    <property type="evidence" value="ECO:0007669"/>
    <property type="project" value="InterPro"/>
</dbReference>
<dbReference type="SUPFAM" id="SSF55957">
    <property type="entry name" value="Phosphoglucomutase, C-terminal domain"/>
    <property type="match status" value="1"/>
</dbReference>
<comment type="cofactor">
    <cofactor evidence="1">
        <name>Mg(2+)</name>
        <dbReference type="ChEBI" id="CHEBI:18420"/>
    </cofactor>
</comment>
<evidence type="ECO:0000313" key="12">
    <source>
        <dbReference type="EMBL" id="HIT37986.1"/>
    </source>
</evidence>
<evidence type="ECO:0000256" key="3">
    <source>
        <dbReference type="ARBA" id="ARBA00022553"/>
    </source>
</evidence>
<evidence type="ECO:0000256" key="1">
    <source>
        <dbReference type="ARBA" id="ARBA00001946"/>
    </source>
</evidence>
<dbReference type="PROSITE" id="PS00710">
    <property type="entry name" value="PGM_PMM"/>
    <property type="match status" value="1"/>
</dbReference>
<comment type="similarity">
    <text evidence="2 7">Belongs to the phosphohexose mutase family.</text>
</comment>